<evidence type="ECO:0000313" key="11">
    <source>
        <dbReference type="EMBL" id="QUV93177.1"/>
    </source>
</evidence>
<comment type="similarity">
    <text evidence="2 8 9">Belongs to the universal ribosomal protein uS5 family.</text>
</comment>
<evidence type="ECO:0000259" key="10">
    <source>
        <dbReference type="PROSITE" id="PS50881"/>
    </source>
</evidence>
<gene>
    <name evidence="8 11" type="primary">rpsE</name>
    <name evidence="11" type="ORF">J8C05_07260</name>
</gene>
<keyword evidence="5 8" id="KW-0689">Ribosomal protein</keyword>
<reference evidence="11 12" key="1">
    <citation type="submission" date="2021-03" db="EMBL/GenBank/DDBJ databases">
        <title>Genomic and phenotypic characterization of Chloracidobacterium isolates provides evidence for multiple species.</title>
        <authorList>
            <person name="Saini M.K."/>
            <person name="Costas A.M.G."/>
            <person name="Tank M."/>
            <person name="Bryant D.A."/>
        </authorList>
    </citation>
    <scope>NUCLEOTIDE SEQUENCE [LARGE SCALE GENOMIC DNA]</scope>
    <source>
        <strain evidence="11 12">N</strain>
    </source>
</reference>
<protein>
    <recommendedName>
        <fullName evidence="7 8">Small ribosomal subunit protein uS5</fullName>
    </recommendedName>
</protein>
<evidence type="ECO:0000256" key="1">
    <source>
        <dbReference type="ARBA" id="ARBA00003093"/>
    </source>
</evidence>
<dbReference type="Gene3D" id="3.30.230.10">
    <property type="match status" value="1"/>
</dbReference>
<dbReference type="HAMAP" id="MF_01307_B">
    <property type="entry name" value="Ribosomal_uS5_B"/>
    <property type="match status" value="1"/>
</dbReference>
<dbReference type="InterPro" id="IPR005324">
    <property type="entry name" value="Ribosomal_uS5_C"/>
</dbReference>
<organism evidence="11 12">
    <name type="scientific">Chloracidobacterium sp. N</name>
    <dbReference type="NCBI Taxonomy" id="2821540"/>
    <lineage>
        <taxon>Bacteria</taxon>
        <taxon>Pseudomonadati</taxon>
        <taxon>Acidobacteriota</taxon>
        <taxon>Terriglobia</taxon>
        <taxon>Terriglobales</taxon>
        <taxon>Acidobacteriaceae</taxon>
        <taxon>Chloracidobacterium</taxon>
        <taxon>Chloracidobacterium aggregatum</taxon>
    </lineage>
</organism>
<dbReference type="Proteomes" id="UP000677668">
    <property type="component" value="Chromosome 1"/>
</dbReference>
<dbReference type="SUPFAM" id="SSF54211">
    <property type="entry name" value="Ribosomal protein S5 domain 2-like"/>
    <property type="match status" value="1"/>
</dbReference>
<dbReference type="SUPFAM" id="SSF54768">
    <property type="entry name" value="dsRNA-binding domain-like"/>
    <property type="match status" value="1"/>
</dbReference>
<evidence type="ECO:0000313" key="12">
    <source>
        <dbReference type="Proteomes" id="UP000677668"/>
    </source>
</evidence>
<evidence type="ECO:0000256" key="4">
    <source>
        <dbReference type="ARBA" id="ARBA00022884"/>
    </source>
</evidence>
<accession>A0ABX8AWU7</accession>
<dbReference type="PROSITE" id="PS00585">
    <property type="entry name" value="RIBOSOMAL_S5"/>
    <property type="match status" value="1"/>
</dbReference>
<comment type="domain">
    <text evidence="8">The N-terminal domain interacts with the head of the 30S subunit; the C-terminal domain interacts with the body and contacts protein S4. The interaction surface between S4 and S5 is involved in control of translational fidelity.</text>
</comment>
<evidence type="ECO:0000256" key="8">
    <source>
        <dbReference type="HAMAP-Rule" id="MF_01307"/>
    </source>
</evidence>
<dbReference type="InterPro" id="IPR018192">
    <property type="entry name" value="Ribosomal_uS5_N_CS"/>
</dbReference>
<dbReference type="PANTHER" id="PTHR48277:SF1">
    <property type="entry name" value="MITOCHONDRIAL RIBOSOMAL PROTEIN S5"/>
    <property type="match status" value="1"/>
</dbReference>
<dbReference type="Pfam" id="PF00333">
    <property type="entry name" value="Ribosomal_S5"/>
    <property type="match status" value="1"/>
</dbReference>
<dbReference type="InterPro" id="IPR013810">
    <property type="entry name" value="Ribosomal_uS5_N"/>
</dbReference>
<dbReference type="InterPro" id="IPR014721">
    <property type="entry name" value="Ribsml_uS5_D2-typ_fold_subgr"/>
</dbReference>
<dbReference type="EMBL" id="CP072642">
    <property type="protein sequence ID" value="QUV93177.1"/>
    <property type="molecule type" value="Genomic_DNA"/>
</dbReference>
<keyword evidence="3 8" id="KW-0699">rRNA-binding</keyword>
<evidence type="ECO:0000256" key="5">
    <source>
        <dbReference type="ARBA" id="ARBA00022980"/>
    </source>
</evidence>
<evidence type="ECO:0000256" key="9">
    <source>
        <dbReference type="RuleBase" id="RU003823"/>
    </source>
</evidence>
<evidence type="ECO:0000256" key="2">
    <source>
        <dbReference type="ARBA" id="ARBA00008945"/>
    </source>
</evidence>
<dbReference type="Pfam" id="PF03719">
    <property type="entry name" value="Ribosomal_S5_C"/>
    <property type="match status" value="1"/>
</dbReference>
<evidence type="ECO:0000256" key="7">
    <source>
        <dbReference type="ARBA" id="ARBA00035255"/>
    </source>
</evidence>
<evidence type="ECO:0000256" key="3">
    <source>
        <dbReference type="ARBA" id="ARBA00022730"/>
    </source>
</evidence>
<feature type="domain" description="S5 DRBM" evidence="10">
    <location>
        <begin position="14"/>
        <end position="77"/>
    </location>
</feature>
<comment type="subunit">
    <text evidence="8">Part of the 30S ribosomal subunit. Contacts proteins S4 and S8.</text>
</comment>
<dbReference type="InterPro" id="IPR000851">
    <property type="entry name" value="Ribosomal_uS5"/>
</dbReference>
<dbReference type="Gene3D" id="3.30.160.20">
    <property type="match status" value="1"/>
</dbReference>
<keyword evidence="6 8" id="KW-0687">Ribonucleoprotein</keyword>
<keyword evidence="4 8" id="KW-0694">RNA-binding</keyword>
<evidence type="ECO:0000256" key="6">
    <source>
        <dbReference type="ARBA" id="ARBA00023274"/>
    </source>
</evidence>
<dbReference type="InterPro" id="IPR020568">
    <property type="entry name" value="Ribosomal_Su5_D2-typ_SF"/>
</dbReference>
<dbReference type="GO" id="GO:0005840">
    <property type="term" value="C:ribosome"/>
    <property type="evidence" value="ECO:0007669"/>
    <property type="project" value="UniProtKB-KW"/>
</dbReference>
<comment type="function">
    <text evidence="1 8">Located at the back of the 30S subunit body where it stabilizes the conformation of the head with respect to the body.</text>
</comment>
<sequence>MRNKISFELGETELKDSVISIKRVTKVVKGGKNMSFSALVVVGNGNGVAGFGRGKASEVPVAIRKGIESAKKNLIKVNLDGGTLPHGVIGRFGAGKVLIKPAKEGKGVIAGATVRSVLQVLGVRDAVTKVLGSNNPANIVQATFAGLAAVRSKEQVALMRGKNLADL</sequence>
<proteinExistence type="inferred from homology"/>
<dbReference type="NCBIfam" id="TIGR01021">
    <property type="entry name" value="rpsE_bact"/>
    <property type="match status" value="1"/>
</dbReference>
<dbReference type="PANTHER" id="PTHR48277">
    <property type="entry name" value="MITOCHONDRIAL RIBOSOMAL PROTEIN S5"/>
    <property type="match status" value="1"/>
</dbReference>
<dbReference type="RefSeq" id="WP_211421582.1">
    <property type="nucleotide sequence ID" value="NZ_CP072642.1"/>
</dbReference>
<keyword evidence="12" id="KW-1185">Reference proteome</keyword>
<comment type="function">
    <text evidence="8">With S4 and S12 plays an important role in translational accuracy.</text>
</comment>
<dbReference type="InterPro" id="IPR005712">
    <property type="entry name" value="Ribosomal_uS5_bac-type"/>
</dbReference>
<name>A0ABX8AWU7_9BACT</name>
<dbReference type="PROSITE" id="PS50881">
    <property type="entry name" value="S5_DSRBD"/>
    <property type="match status" value="1"/>
</dbReference>